<name>A0A1Y5SHT5_9RHOB</name>
<feature type="region of interest" description="Disordered" evidence="1">
    <location>
        <begin position="65"/>
        <end position="106"/>
    </location>
</feature>
<accession>A0A1Y5SHT5</accession>
<dbReference type="AlphaFoldDB" id="A0A1Y5SHT5"/>
<organism evidence="2 3">
    <name type="scientific">Pacificibacter marinus</name>
    <dbReference type="NCBI Taxonomy" id="658057"/>
    <lineage>
        <taxon>Bacteria</taxon>
        <taxon>Pseudomonadati</taxon>
        <taxon>Pseudomonadota</taxon>
        <taxon>Alphaproteobacteria</taxon>
        <taxon>Rhodobacterales</taxon>
        <taxon>Roseobacteraceae</taxon>
        <taxon>Pacificibacter</taxon>
    </lineage>
</organism>
<evidence type="ECO:0000256" key="1">
    <source>
        <dbReference type="SAM" id="MobiDB-lite"/>
    </source>
</evidence>
<evidence type="ECO:0000313" key="2">
    <source>
        <dbReference type="EMBL" id="SLN41156.1"/>
    </source>
</evidence>
<protein>
    <submittedName>
        <fullName evidence="2">Uncharacterized protein</fullName>
    </submittedName>
</protein>
<reference evidence="2 3" key="1">
    <citation type="submission" date="2017-03" db="EMBL/GenBank/DDBJ databases">
        <authorList>
            <person name="Afonso C.L."/>
            <person name="Miller P.J."/>
            <person name="Scott M.A."/>
            <person name="Spackman E."/>
            <person name="Goraichik I."/>
            <person name="Dimitrov K.M."/>
            <person name="Suarez D.L."/>
            <person name="Swayne D.E."/>
        </authorList>
    </citation>
    <scope>NUCLEOTIDE SEQUENCE [LARGE SCALE GENOMIC DNA]</scope>
    <source>
        <strain evidence="2 3">CECT 7971</strain>
    </source>
</reference>
<sequence>MYERACLRCRFVRHLNARHSDRHNPRFTFYRKTCGGYAVGSGCVLWPLHIKTPAPGRRRRGCLLSNHEGGSGSETECGSVREEGDAAALAKVPQGGGEETKEGVGVEPEFFAVMSGRRRHHRLALDPSGRRRKDPNERGRLARISAVTSGRRRHHRLALSPSGRRRKDQRACGR</sequence>
<feature type="region of interest" description="Disordered" evidence="1">
    <location>
        <begin position="121"/>
        <end position="174"/>
    </location>
</feature>
<feature type="compositionally biased region" description="Basic residues" evidence="1">
    <location>
        <begin position="150"/>
        <end position="168"/>
    </location>
</feature>
<dbReference type="Proteomes" id="UP000193307">
    <property type="component" value="Unassembled WGS sequence"/>
</dbReference>
<evidence type="ECO:0000313" key="3">
    <source>
        <dbReference type="Proteomes" id="UP000193307"/>
    </source>
</evidence>
<gene>
    <name evidence="2" type="ORF">PAM7971_01891</name>
</gene>
<keyword evidence="3" id="KW-1185">Reference proteome</keyword>
<dbReference type="EMBL" id="FWFW01000005">
    <property type="protein sequence ID" value="SLN41156.1"/>
    <property type="molecule type" value="Genomic_DNA"/>
</dbReference>
<proteinExistence type="predicted"/>